<dbReference type="Proteomes" id="UP000295500">
    <property type="component" value="Unassembled WGS sequence"/>
</dbReference>
<dbReference type="PROSITE" id="PS50110">
    <property type="entry name" value="RESPONSE_REGULATORY"/>
    <property type="match status" value="1"/>
</dbReference>
<evidence type="ECO:0000256" key="4">
    <source>
        <dbReference type="ARBA" id="ARBA00023015"/>
    </source>
</evidence>
<protein>
    <recommendedName>
        <fullName evidence="1">Stage 0 sporulation protein A homolog</fullName>
    </recommendedName>
</protein>
<evidence type="ECO:0000256" key="9">
    <source>
        <dbReference type="PROSITE-ProRule" id="PRU01091"/>
    </source>
</evidence>
<keyword evidence="13" id="KW-1185">Reference proteome</keyword>
<comment type="caution">
    <text evidence="12">The sequence shown here is derived from an EMBL/GenBank/DDBJ whole genome shotgun (WGS) entry which is preliminary data.</text>
</comment>
<dbReference type="InterPro" id="IPR016032">
    <property type="entry name" value="Sig_transdc_resp-reg_C-effctor"/>
</dbReference>
<evidence type="ECO:0000256" key="2">
    <source>
        <dbReference type="ARBA" id="ARBA00022553"/>
    </source>
</evidence>
<evidence type="ECO:0000259" key="11">
    <source>
        <dbReference type="PROSITE" id="PS51755"/>
    </source>
</evidence>
<dbReference type="EMBL" id="SNXO01000017">
    <property type="protein sequence ID" value="TDP56319.1"/>
    <property type="molecule type" value="Genomic_DNA"/>
</dbReference>
<evidence type="ECO:0000313" key="12">
    <source>
        <dbReference type="EMBL" id="TDP56319.1"/>
    </source>
</evidence>
<dbReference type="SUPFAM" id="SSF52172">
    <property type="entry name" value="CheY-like"/>
    <property type="match status" value="1"/>
</dbReference>
<dbReference type="SMART" id="SM00862">
    <property type="entry name" value="Trans_reg_C"/>
    <property type="match status" value="1"/>
</dbReference>
<dbReference type="FunFam" id="1.10.10.10:FF:000005">
    <property type="entry name" value="Two-component system response regulator"/>
    <property type="match status" value="1"/>
</dbReference>
<evidence type="ECO:0000259" key="10">
    <source>
        <dbReference type="PROSITE" id="PS50110"/>
    </source>
</evidence>
<gene>
    <name evidence="12" type="ORF">EV211_11733</name>
</gene>
<organism evidence="12 13">
    <name type="scientific">Aminicella lysinilytica</name>
    <dbReference type="NCBI Taxonomy" id="433323"/>
    <lineage>
        <taxon>Bacteria</taxon>
        <taxon>Bacillati</taxon>
        <taxon>Bacillota</taxon>
        <taxon>Clostridia</taxon>
        <taxon>Peptostreptococcales</taxon>
        <taxon>Anaerovoracaceae</taxon>
        <taxon>Aminicella</taxon>
    </lineage>
</organism>
<dbReference type="SUPFAM" id="SSF46894">
    <property type="entry name" value="C-terminal effector domain of the bipartite response regulators"/>
    <property type="match status" value="1"/>
</dbReference>
<evidence type="ECO:0000256" key="5">
    <source>
        <dbReference type="ARBA" id="ARBA00023125"/>
    </source>
</evidence>
<feature type="DNA-binding region" description="OmpR/PhoB-type" evidence="9">
    <location>
        <begin position="125"/>
        <end position="222"/>
    </location>
</feature>
<evidence type="ECO:0000256" key="7">
    <source>
        <dbReference type="ARBA" id="ARBA00024867"/>
    </source>
</evidence>
<dbReference type="Pfam" id="PF00486">
    <property type="entry name" value="Trans_reg_C"/>
    <property type="match status" value="1"/>
</dbReference>
<reference evidence="12 13" key="1">
    <citation type="submission" date="2019-03" db="EMBL/GenBank/DDBJ databases">
        <title>Genomic Encyclopedia of Type Strains, Phase IV (KMG-IV): sequencing the most valuable type-strain genomes for metagenomic binning, comparative biology and taxonomic classification.</title>
        <authorList>
            <person name="Goeker M."/>
        </authorList>
    </citation>
    <scope>NUCLEOTIDE SEQUENCE [LARGE SCALE GENOMIC DNA]</scope>
    <source>
        <strain evidence="12 13">DSM 28287</strain>
    </source>
</reference>
<evidence type="ECO:0000256" key="8">
    <source>
        <dbReference type="PROSITE-ProRule" id="PRU00169"/>
    </source>
</evidence>
<evidence type="ECO:0000313" key="13">
    <source>
        <dbReference type="Proteomes" id="UP000295500"/>
    </source>
</evidence>
<dbReference type="GO" id="GO:0006355">
    <property type="term" value="P:regulation of DNA-templated transcription"/>
    <property type="evidence" value="ECO:0007669"/>
    <property type="project" value="InterPro"/>
</dbReference>
<feature type="domain" description="Response regulatory" evidence="10">
    <location>
        <begin position="2"/>
        <end position="116"/>
    </location>
</feature>
<sequence length="222" mass="25235">MRLLIVEDEKQLCRNIAKYMKIEGYTSDCCFSGGDAMDYIEAADYDAVILDIMLPEVNGLDILKEMRAKGRTTPVLLLTAKNTVEDKVAGLDGGADDYLTKPFSLEELAARVRVMIRRGGVDRDDHILKVGPLSLNTKSKMANRDGREIVLTAKEYAILEYLMHNKGMILSREKIEEHIWNYDYEGSSNIVDVYIRTLRRKIDADYDEKLIQTVKGMGYVIK</sequence>
<evidence type="ECO:0000256" key="3">
    <source>
        <dbReference type="ARBA" id="ARBA00023012"/>
    </source>
</evidence>
<feature type="modified residue" description="4-aspartylphosphate" evidence="8">
    <location>
        <position position="51"/>
    </location>
</feature>
<keyword evidence="6" id="KW-0804">Transcription</keyword>
<keyword evidence="5 9" id="KW-0238">DNA-binding</keyword>
<keyword evidence="3" id="KW-0902">Two-component regulatory system</keyword>
<dbReference type="RefSeq" id="WP_133528458.1">
    <property type="nucleotide sequence ID" value="NZ_SNXO01000017.1"/>
</dbReference>
<keyword evidence="2 8" id="KW-0597">Phosphoprotein</keyword>
<evidence type="ECO:0000256" key="6">
    <source>
        <dbReference type="ARBA" id="ARBA00023163"/>
    </source>
</evidence>
<dbReference type="InterPro" id="IPR001789">
    <property type="entry name" value="Sig_transdc_resp-reg_receiver"/>
</dbReference>
<name>A0A4R6Q2T6_9FIRM</name>
<dbReference type="InterPro" id="IPR036388">
    <property type="entry name" value="WH-like_DNA-bd_sf"/>
</dbReference>
<dbReference type="PANTHER" id="PTHR48111">
    <property type="entry name" value="REGULATOR OF RPOS"/>
    <property type="match status" value="1"/>
</dbReference>
<dbReference type="PANTHER" id="PTHR48111:SF22">
    <property type="entry name" value="REGULATOR OF RPOS"/>
    <property type="match status" value="1"/>
</dbReference>
<dbReference type="CDD" id="cd00383">
    <property type="entry name" value="trans_reg_C"/>
    <property type="match status" value="1"/>
</dbReference>
<dbReference type="SMART" id="SM00448">
    <property type="entry name" value="REC"/>
    <property type="match status" value="1"/>
</dbReference>
<dbReference type="OrthoDB" id="9790442at2"/>
<dbReference type="Gene3D" id="6.10.250.690">
    <property type="match status" value="1"/>
</dbReference>
<dbReference type="PROSITE" id="PS51755">
    <property type="entry name" value="OMPR_PHOB"/>
    <property type="match status" value="1"/>
</dbReference>
<accession>A0A4R6Q2T6</accession>
<feature type="domain" description="OmpR/PhoB-type" evidence="11">
    <location>
        <begin position="125"/>
        <end position="222"/>
    </location>
</feature>
<dbReference type="Gene3D" id="3.40.50.2300">
    <property type="match status" value="1"/>
</dbReference>
<dbReference type="GO" id="GO:0032993">
    <property type="term" value="C:protein-DNA complex"/>
    <property type="evidence" value="ECO:0007669"/>
    <property type="project" value="TreeGrafter"/>
</dbReference>
<dbReference type="FunFam" id="3.40.50.2300:FF:000002">
    <property type="entry name" value="DNA-binding response regulator PhoP"/>
    <property type="match status" value="1"/>
</dbReference>
<dbReference type="InterPro" id="IPR001867">
    <property type="entry name" value="OmpR/PhoB-type_DNA-bd"/>
</dbReference>
<dbReference type="Gene3D" id="1.10.10.10">
    <property type="entry name" value="Winged helix-like DNA-binding domain superfamily/Winged helix DNA-binding domain"/>
    <property type="match status" value="1"/>
</dbReference>
<dbReference type="InterPro" id="IPR039420">
    <property type="entry name" value="WalR-like"/>
</dbReference>
<keyword evidence="4" id="KW-0805">Transcription regulation</keyword>
<dbReference type="Pfam" id="PF00072">
    <property type="entry name" value="Response_reg"/>
    <property type="match status" value="1"/>
</dbReference>
<evidence type="ECO:0000256" key="1">
    <source>
        <dbReference type="ARBA" id="ARBA00018672"/>
    </source>
</evidence>
<dbReference type="AlphaFoldDB" id="A0A4R6Q2T6"/>
<proteinExistence type="predicted"/>
<dbReference type="GO" id="GO:0000156">
    <property type="term" value="F:phosphorelay response regulator activity"/>
    <property type="evidence" value="ECO:0007669"/>
    <property type="project" value="TreeGrafter"/>
</dbReference>
<dbReference type="GO" id="GO:0000976">
    <property type="term" value="F:transcription cis-regulatory region binding"/>
    <property type="evidence" value="ECO:0007669"/>
    <property type="project" value="TreeGrafter"/>
</dbReference>
<comment type="function">
    <text evidence="7">May play the central regulatory role in sporulation. It may be an element of the effector pathway responsible for the activation of sporulation genes in response to nutritional stress. Spo0A may act in concert with spo0H (a sigma factor) to control the expression of some genes that are critical to the sporulation process.</text>
</comment>
<dbReference type="InterPro" id="IPR011006">
    <property type="entry name" value="CheY-like_superfamily"/>
</dbReference>
<dbReference type="GO" id="GO:0005829">
    <property type="term" value="C:cytosol"/>
    <property type="evidence" value="ECO:0007669"/>
    <property type="project" value="TreeGrafter"/>
</dbReference>